<evidence type="ECO:0000313" key="1">
    <source>
        <dbReference type="EMBL" id="KAA5541322.1"/>
    </source>
</evidence>
<organism evidence="1 2">
    <name type="scientific">Roseiconus nitratireducens</name>
    <dbReference type="NCBI Taxonomy" id="2605748"/>
    <lineage>
        <taxon>Bacteria</taxon>
        <taxon>Pseudomonadati</taxon>
        <taxon>Planctomycetota</taxon>
        <taxon>Planctomycetia</taxon>
        <taxon>Pirellulales</taxon>
        <taxon>Pirellulaceae</taxon>
        <taxon>Roseiconus</taxon>
    </lineage>
</organism>
<dbReference type="EMBL" id="VWOX01000010">
    <property type="protein sequence ID" value="KAA5541322.1"/>
    <property type="molecule type" value="Genomic_DNA"/>
</dbReference>
<keyword evidence="2" id="KW-1185">Reference proteome</keyword>
<comment type="caution">
    <text evidence="1">The sequence shown here is derived from an EMBL/GenBank/DDBJ whole genome shotgun (WGS) entry which is preliminary data.</text>
</comment>
<evidence type="ECO:0000313" key="2">
    <source>
        <dbReference type="Proteomes" id="UP000324479"/>
    </source>
</evidence>
<dbReference type="SUPFAM" id="SSF53649">
    <property type="entry name" value="Alkaline phosphatase-like"/>
    <property type="match status" value="1"/>
</dbReference>
<sequence>MQHPKAKPGRFQPESVELYRLDRDPGETDNLLEREAGRAESMLSQLKAWYAETQEEATKQLGGW</sequence>
<dbReference type="Gene3D" id="3.30.1120.10">
    <property type="match status" value="1"/>
</dbReference>
<dbReference type="InterPro" id="IPR017850">
    <property type="entry name" value="Alkaline_phosphatase_core_sf"/>
</dbReference>
<evidence type="ECO:0008006" key="3">
    <source>
        <dbReference type="Google" id="ProtNLM"/>
    </source>
</evidence>
<dbReference type="Proteomes" id="UP000324479">
    <property type="component" value="Unassembled WGS sequence"/>
</dbReference>
<proteinExistence type="predicted"/>
<accession>A0A5M6D4U7</accession>
<gene>
    <name evidence="1" type="ORF">FYK55_17245</name>
</gene>
<dbReference type="RefSeq" id="WP_150077705.1">
    <property type="nucleotide sequence ID" value="NZ_VWOX01000010.1"/>
</dbReference>
<reference evidence="1 2" key="1">
    <citation type="submission" date="2019-08" db="EMBL/GenBank/DDBJ databases">
        <authorList>
            <person name="Dhanesh K."/>
            <person name="Kumar G."/>
            <person name="Sasikala C."/>
            <person name="Venkata Ramana C."/>
        </authorList>
    </citation>
    <scope>NUCLEOTIDE SEQUENCE [LARGE SCALE GENOMIC DNA]</scope>
    <source>
        <strain evidence="1 2">JC645</strain>
    </source>
</reference>
<dbReference type="AlphaFoldDB" id="A0A5M6D4U7"/>
<protein>
    <recommendedName>
        <fullName evidence="3">N-sulphoglucosamine sulphohydrolase C-terminal domain-containing protein</fullName>
    </recommendedName>
</protein>
<name>A0A5M6D4U7_9BACT</name>